<keyword evidence="6" id="KW-0138">CF(0)</keyword>
<dbReference type="InterPro" id="IPR002146">
    <property type="entry name" value="ATP_synth_b/b'su_bac/chlpt"/>
</dbReference>
<evidence type="ECO:0000256" key="14">
    <source>
        <dbReference type="SAM" id="Coils"/>
    </source>
</evidence>
<dbReference type="CDD" id="cd06503">
    <property type="entry name" value="ATP-synt_Fo_b"/>
    <property type="match status" value="1"/>
</dbReference>
<evidence type="ECO:0000256" key="2">
    <source>
        <dbReference type="ARBA" id="ARBA00004308"/>
    </source>
</evidence>
<feature type="transmembrane region" description="Helical" evidence="15">
    <location>
        <begin position="12"/>
        <end position="30"/>
    </location>
</feature>
<dbReference type="SUPFAM" id="SSF81573">
    <property type="entry name" value="F1F0 ATP synthase subunit B, membrane domain"/>
    <property type="match status" value="1"/>
</dbReference>
<evidence type="ECO:0000256" key="5">
    <source>
        <dbReference type="ARBA" id="ARBA00022475"/>
    </source>
</evidence>
<dbReference type="InterPro" id="IPR005864">
    <property type="entry name" value="ATP_synth_F0_bsu_bac"/>
</dbReference>
<comment type="similarity">
    <text evidence="3">Belongs to the ATPase B chain family.</text>
</comment>
<evidence type="ECO:0000256" key="15">
    <source>
        <dbReference type="SAM" id="Phobius"/>
    </source>
</evidence>
<dbReference type="PANTHER" id="PTHR33445:SF1">
    <property type="entry name" value="ATP SYNTHASE SUBUNIT B"/>
    <property type="match status" value="1"/>
</dbReference>
<dbReference type="Pfam" id="PF00430">
    <property type="entry name" value="ATP-synt_B"/>
    <property type="match status" value="1"/>
</dbReference>
<protein>
    <submittedName>
        <fullName evidence="16">Uncharacterized protein</fullName>
    </submittedName>
</protein>
<dbReference type="GO" id="GO:0045259">
    <property type="term" value="C:proton-transporting ATP synthase complex"/>
    <property type="evidence" value="ECO:0007669"/>
    <property type="project" value="UniProtKB-KW"/>
</dbReference>
<reference evidence="16" key="1">
    <citation type="submission" date="2018-05" db="EMBL/GenBank/DDBJ databases">
        <authorList>
            <person name="Lanie J.A."/>
            <person name="Ng W.-L."/>
            <person name="Kazmierczak K.M."/>
            <person name="Andrzejewski T.M."/>
            <person name="Davidsen T.M."/>
            <person name="Wayne K.J."/>
            <person name="Tettelin H."/>
            <person name="Glass J.I."/>
            <person name="Rusch D."/>
            <person name="Podicherti R."/>
            <person name="Tsui H.-C.T."/>
            <person name="Winkler M.E."/>
        </authorList>
    </citation>
    <scope>NUCLEOTIDE SEQUENCE</scope>
</reference>
<dbReference type="EMBL" id="UINC01040371">
    <property type="protein sequence ID" value="SVB40148.1"/>
    <property type="molecule type" value="Genomic_DNA"/>
</dbReference>
<keyword evidence="11 15" id="KW-0472">Membrane</keyword>
<keyword evidence="7 15" id="KW-0812">Transmembrane</keyword>
<evidence type="ECO:0000313" key="16">
    <source>
        <dbReference type="EMBL" id="SVB40148.1"/>
    </source>
</evidence>
<dbReference type="GO" id="GO:0046961">
    <property type="term" value="F:proton-transporting ATPase activity, rotational mechanism"/>
    <property type="evidence" value="ECO:0007669"/>
    <property type="project" value="TreeGrafter"/>
</dbReference>
<dbReference type="Gene3D" id="6.10.250.1580">
    <property type="match status" value="1"/>
</dbReference>
<evidence type="ECO:0000256" key="9">
    <source>
        <dbReference type="ARBA" id="ARBA00022989"/>
    </source>
</evidence>
<accession>A0A382DP37</accession>
<evidence type="ECO:0000256" key="10">
    <source>
        <dbReference type="ARBA" id="ARBA00023065"/>
    </source>
</evidence>
<comment type="subcellular location">
    <subcellularLocation>
        <location evidence="2">Endomembrane system</location>
    </subcellularLocation>
    <subcellularLocation>
        <location evidence="1">Membrane</location>
        <topology evidence="1">Single-pass membrane protein</topology>
    </subcellularLocation>
</comment>
<sequence length="169" mass="18890">MTELGVNVPSLIAYVVNFVILLGILYLLAYKPIIRLLDQRADRIRESLSAADEARQEATSARSAIDEQINEARREGQRLLDQSREAADRFRAEGMERARGEAEAFIERAHSDIQRERDAAIQEVWANFGDLAITAAEQVIRRSLDRQTHQELIAQVLEEGSSASGSGRA</sequence>
<dbReference type="GO" id="GO:0015986">
    <property type="term" value="P:proton motive force-driven ATP synthesis"/>
    <property type="evidence" value="ECO:0007669"/>
    <property type="project" value="InterPro"/>
</dbReference>
<evidence type="ECO:0000256" key="1">
    <source>
        <dbReference type="ARBA" id="ARBA00004167"/>
    </source>
</evidence>
<gene>
    <name evidence="16" type="ORF">METZ01_LOCUS193002</name>
</gene>
<organism evidence="16">
    <name type="scientific">marine metagenome</name>
    <dbReference type="NCBI Taxonomy" id="408172"/>
    <lineage>
        <taxon>unclassified sequences</taxon>
        <taxon>metagenomes</taxon>
        <taxon>ecological metagenomes</taxon>
    </lineage>
</organism>
<evidence type="ECO:0000256" key="12">
    <source>
        <dbReference type="ARBA" id="ARBA00023310"/>
    </source>
</evidence>
<evidence type="ECO:0000256" key="4">
    <source>
        <dbReference type="ARBA" id="ARBA00022448"/>
    </source>
</evidence>
<dbReference type="InterPro" id="IPR028987">
    <property type="entry name" value="ATP_synth_B-like_membr_sf"/>
</dbReference>
<evidence type="ECO:0000256" key="7">
    <source>
        <dbReference type="ARBA" id="ARBA00022692"/>
    </source>
</evidence>
<evidence type="ECO:0000256" key="11">
    <source>
        <dbReference type="ARBA" id="ARBA00023136"/>
    </source>
</evidence>
<comment type="function">
    <text evidence="13">F(1)F(0) ATP synthase produces ATP from ADP in the presence of a proton or sodium gradient. F-type ATPases consist of two structural domains, F(1) containing the extramembraneous catalytic core and F(0) containing the membrane proton channel, linked together by a central stalk and a peripheral stalk. During catalysis, ATP synthesis in the catalytic domain of F(1) is coupled via a rotary mechanism of the central stalk subunits to proton translocation.</text>
</comment>
<evidence type="ECO:0000256" key="13">
    <source>
        <dbReference type="ARBA" id="ARBA00025198"/>
    </source>
</evidence>
<keyword evidence="14" id="KW-0175">Coiled coil</keyword>
<dbReference type="GO" id="GO:0012505">
    <property type="term" value="C:endomembrane system"/>
    <property type="evidence" value="ECO:0007669"/>
    <property type="project" value="UniProtKB-SubCell"/>
</dbReference>
<keyword evidence="12" id="KW-0066">ATP synthesis</keyword>
<keyword evidence="4" id="KW-0813">Transport</keyword>
<dbReference type="NCBIfam" id="TIGR01144">
    <property type="entry name" value="ATP_synt_b"/>
    <property type="match status" value="1"/>
</dbReference>
<proteinExistence type="inferred from homology"/>
<evidence type="ECO:0000256" key="6">
    <source>
        <dbReference type="ARBA" id="ARBA00022547"/>
    </source>
</evidence>
<evidence type="ECO:0000256" key="8">
    <source>
        <dbReference type="ARBA" id="ARBA00022781"/>
    </source>
</evidence>
<dbReference type="PANTHER" id="PTHR33445">
    <property type="entry name" value="ATP SYNTHASE SUBUNIT B', CHLOROPLASTIC"/>
    <property type="match status" value="1"/>
</dbReference>
<name>A0A382DP37_9ZZZZ</name>
<feature type="coiled-coil region" evidence="14">
    <location>
        <begin position="51"/>
        <end position="89"/>
    </location>
</feature>
<keyword evidence="8" id="KW-0375">Hydrogen ion transport</keyword>
<dbReference type="AlphaFoldDB" id="A0A382DP37"/>
<keyword evidence="10" id="KW-0406">Ion transport</keyword>
<keyword evidence="5" id="KW-1003">Cell membrane</keyword>
<evidence type="ECO:0000256" key="3">
    <source>
        <dbReference type="ARBA" id="ARBA00005513"/>
    </source>
</evidence>
<dbReference type="HAMAP" id="MF_01398">
    <property type="entry name" value="ATP_synth_b_bprime"/>
    <property type="match status" value="1"/>
</dbReference>
<keyword evidence="9 15" id="KW-1133">Transmembrane helix</keyword>
<dbReference type="InterPro" id="IPR050059">
    <property type="entry name" value="ATP_synthase_B_chain"/>
</dbReference>